<dbReference type="FunFam" id="1.20.1250.20:FF:000436">
    <property type="entry name" value="MFS transporter, putative"/>
    <property type="match status" value="1"/>
</dbReference>
<feature type="transmembrane region" description="Helical" evidence="8">
    <location>
        <begin position="248"/>
        <end position="266"/>
    </location>
</feature>
<dbReference type="AlphaFoldDB" id="A0A7R7VQX6"/>
<keyword evidence="6 8" id="KW-0472">Membrane</keyword>
<dbReference type="PRINTS" id="PR01036">
    <property type="entry name" value="TCRTETB"/>
</dbReference>
<dbReference type="Gene3D" id="1.20.1250.20">
    <property type="entry name" value="MFS general substrate transporter like domains"/>
    <property type="match status" value="1"/>
</dbReference>
<feature type="transmembrane region" description="Helical" evidence="8">
    <location>
        <begin position="221"/>
        <end position="242"/>
    </location>
</feature>
<gene>
    <name evidence="10" type="ORF">ACHE_50355S</name>
</gene>
<dbReference type="Pfam" id="PF07690">
    <property type="entry name" value="MFS_1"/>
    <property type="match status" value="1"/>
</dbReference>
<keyword evidence="11" id="KW-1185">Reference proteome</keyword>
<keyword evidence="4 8" id="KW-0812">Transmembrane</keyword>
<dbReference type="PROSITE" id="PS50850">
    <property type="entry name" value="MFS"/>
    <property type="match status" value="1"/>
</dbReference>
<dbReference type="GO" id="GO:0046943">
    <property type="term" value="F:carboxylic acid transmembrane transporter activity"/>
    <property type="evidence" value="ECO:0007669"/>
    <property type="project" value="UniProtKB-ARBA"/>
</dbReference>
<feature type="transmembrane region" description="Helical" evidence="8">
    <location>
        <begin position="180"/>
        <end position="200"/>
    </location>
</feature>
<evidence type="ECO:0000256" key="3">
    <source>
        <dbReference type="ARBA" id="ARBA00022448"/>
    </source>
</evidence>
<feature type="domain" description="Major facilitator superfamily (MFS) profile" evidence="9">
    <location>
        <begin position="27"/>
        <end position="507"/>
    </location>
</feature>
<dbReference type="FunFam" id="1.20.1720.10:FF:000013">
    <property type="entry name" value="Related to multidrug resistance proteins"/>
    <property type="match status" value="1"/>
</dbReference>
<evidence type="ECO:0000256" key="8">
    <source>
        <dbReference type="SAM" id="Phobius"/>
    </source>
</evidence>
<feature type="transmembrane region" description="Helical" evidence="8">
    <location>
        <begin position="61"/>
        <end position="79"/>
    </location>
</feature>
<evidence type="ECO:0000259" key="9">
    <source>
        <dbReference type="PROSITE" id="PS50850"/>
    </source>
</evidence>
<accession>A0A7R7VQX6</accession>
<dbReference type="GeneID" id="66983515"/>
<feature type="transmembrane region" description="Helical" evidence="8">
    <location>
        <begin position="377"/>
        <end position="402"/>
    </location>
</feature>
<name>A0A7R7VQX6_ASPCH</name>
<evidence type="ECO:0000256" key="4">
    <source>
        <dbReference type="ARBA" id="ARBA00022692"/>
    </source>
</evidence>
<feature type="transmembrane region" description="Helical" evidence="8">
    <location>
        <begin position="286"/>
        <end position="307"/>
    </location>
</feature>
<organism evidence="10 11">
    <name type="scientific">Aspergillus chevalieri</name>
    <name type="common">Eurotium chevalieri</name>
    <dbReference type="NCBI Taxonomy" id="182096"/>
    <lineage>
        <taxon>Eukaryota</taxon>
        <taxon>Fungi</taxon>
        <taxon>Dikarya</taxon>
        <taxon>Ascomycota</taxon>
        <taxon>Pezizomycotina</taxon>
        <taxon>Eurotiomycetes</taxon>
        <taxon>Eurotiomycetidae</taxon>
        <taxon>Eurotiales</taxon>
        <taxon>Aspergillaceae</taxon>
        <taxon>Aspergillus</taxon>
        <taxon>Aspergillus subgen. Aspergillus</taxon>
    </lineage>
</organism>
<dbReference type="PANTHER" id="PTHR23501:SF78">
    <property type="entry name" value="MAJOR FACILITATOR SUPERFAMILY (MFS) PROFILE DOMAIN-CONTAINING PROTEIN-RELATED"/>
    <property type="match status" value="1"/>
</dbReference>
<dbReference type="PANTHER" id="PTHR23501">
    <property type="entry name" value="MAJOR FACILITATOR SUPERFAMILY"/>
    <property type="match status" value="1"/>
</dbReference>
<comment type="similarity">
    <text evidence="2">Belongs to the major facilitator superfamily.</text>
</comment>
<protein>
    <recommendedName>
        <fullName evidence="9">Major facilitator superfamily (MFS) profile domain-containing protein</fullName>
    </recommendedName>
</protein>
<dbReference type="Gene3D" id="1.20.1720.10">
    <property type="entry name" value="Multidrug resistance protein D"/>
    <property type="match status" value="1"/>
</dbReference>
<sequence>MNRQQQAAERSLHDQTNILPFRKLIIVFSGLAISLLVTFVDQNGISVTLPTVANDLNAQNSISWAGTSSLIANTMFTVLYGRLSDIFGRKIVYLCALALLCIADLLCGLSQNAAMFYVFRGVAGIAGGGVTSLTMIIVSDVVTLQERGKYQGILGGALGLGNVIGPFIAAAFIMRSTWRGFFWLISPLSALSMVVGYLLIPNNARKDGFKKSLGRIDFYGILASSIAVIFILLPISGGGSYFNWDSAMVISMLTIGGCSLIAFIFIEWKVAMLPMLPIVFFKNKVICALFLQSFLLGAVYQAYLYYLPLYYQNARGWTPIVSAALTAPMVACQSIASIASGQYISRLQRYGEVIWCGFGLWTLGAGLMLLFDRTTNPGVIAVIVGIAGVGVGFTFQPTMIAFQAHATKSQRAVVISDRNYFRCLGGACGLAVSAAILQATLKTNLPDGYQHLAHSTYSLPSKSSIPEADWENILTAYAKASHAVFILQVPLIGLAFIACMFIRDRGLERPKDPHEEEAIKEQQQQQSQEKSDAQDLSGQAPDTETTEERSTSGHNEPEGMPSVDSKDPARSPC</sequence>
<evidence type="ECO:0000256" key="6">
    <source>
        <dbReference type="ARBA" id="ARBA00023136"/>
    </source>
</evidence>
<dbReference type="RefSeq" id="XP_043137679.1">
    <property type="nucleotide sequence ID" value="XM_043280062.1"/>
</dbReference>
<dbReference type="KEGG" id="ache:ACHE_50355S"/>
<feature type="region of interest" description="Disordered" evidence="7">
    <location>
        <begin position="511"/>
        <end position="573"/>
    </location>
</feature>
<dbReference type="GO" id="GO:0012505">
    <property type="term" value="C:endomembrane system"/>
    <property type="evidence" value="ECO:0007669"/>
    <property type="project" value="UniProtKB-SubCell"/>
</dbReference>
<feature type="transmembrane region" description="Helical" evidence="8">
    <location>
        <begin position="91"/>
        <end position="111"/>
    </location>
</feature>
<feature type="compositionally biased region" description="Basic and acidic residues" evidence="7">
    <location>
        <begin position="511"/>
        <end position="520"/>
    </location>
</feature>
<evidence type="ECO:0000256" key="1">
    <source>
        <dbReference type="ARBA" id="ARBA00004127"/>
    </source>
</evidence>
<keyword evidence="5 8" id="KW-1133">Transmembrane helix</keyword>
<evidence type="ECO:0000313" key="10">
    <source>
        <dbReference type="EMBL" id="BCR89157.1"/>
    </source>
</evidence>
<dbReference type="InterPro" id="IPR020846">
    <property type="entry name" value="MFS_dom"/>
</dbReference>
<keyword evidence="3" id="KW-0813">Transport</keyword>
<feature type="transmembrane region" description="Helical" evidence="8">
    <location>
        <begin position="353"/>
        <end position="371"/>
    </location>
</feature>
<evidence type="ECO:0000256" key="7">
    <source>
        <dbReference type="SAM" id="MobiDB-lite"/>
    </source>
</evidence>
<feature type="transmembrane region" description="Helical" evidence="8">
    <location>
        <begin position="21"/>
        <end position="41"/>
    </location>
</feature>
<dbReference type="GO" id="GO:0005886">
    <property type="term" value="C:plasma membrane"/>
    <property type="evidence" value="ECO:0007669"/>
    <property type="project" value="TreeGrafter"/>
</dbReference>
<feature type="transmembrane region" description="Helical" evidence="8">
    <location>
        <begin position="423"/>
        <end position="441"/>
    </location>
</feature>
<evidence type="ECO:0000256" key="5">
    <source>
        <dbReference type="ARBA" id="ARBA00022989"/>
    </source>
</evidence>
<dbReference type="InterPro" id="IPR011701">
    <property type="entry name" value="MFS"/>
</dbReference>
<feature type="transmembrane region" description="Helical" evidence="8">
    <location>
        <begin position="150"/>
        <end position="174"/>
    </location>
</feature>
<comment type="subcellular location">
    <subcellularLocation>
        <location evidence="1">Endomembrane system</location>
        <topology evidence="1">Multi-pass membrane protein</topology>
    </subcellularLocation>
</comment>
<feature type="compositionally biased region" description="Basic and acidic residues" evidence="7">
    <location>
        <begin position="546"/>
        <end position="557"/>
    </location>
</feature>
<evidence type="ECO:0000313" key="11">
    <source>
        <dbReference type="Proteomes" id="UP000637239"/>
    </source>
</evidence>
<proteinExistence type="inferred from homology"/>
<dbReference type="InterPro" id="IPR036259">
    <property type="entry name" value="MFS_trans_sf"/>
</dbReference>
<dbReference type="SUPFAM" id="SSF103473">
    <property type="entry name" value="MFS general substrate transporter"/>
    <property type="match status" value="1"/>
</dbReference>
<feature type="transmembrane region" description="Helical" evidence="8">
    <location>
        <begin position="319"/>
        <end position="341"/>
    </location>
</feature>
<feature type="compositionally biased region" description="Basic and acidic residues" evidence="7">
    <location>
        <begin position="564"/>
        <end position="573"/>
    </location>
</feature>
<dbReference type="Proteomes" id="UP000637239">
    <property type="component" value="Chromosome 5"/>
</dbReference>
<feature type="transmembrane region" description="Helical" evidence="8">
    <location>
        <begin position="480"/>
        <end position="502"/>
    </location>
</feature>
<reference evidence="10" key="2">
    <citation type="submission" date="2021-02" db="EMBL/GenBank/DDBJ databases">
        <title>Aspergillus chevalieri M1 genome sequence.</title>
        <authorList>
            <person name="Kadooka C."/>
            <person name="Mori K."/>
            <person name="Futagami T."/>
        </authorList>
    </citation>
    <scope>NUCLEOTIDE SEQUENCE</scope>
    <source>
        <strain evidence="10">M1</strain>
    </source>
</reference>
<feature type="transmembrane region" description="Helical" evidence="8">
    <location>
        <begin position="117"/>
        <end position="138"/>
    </location>
</feature>
<reference evidence="10" key="1">
    <citation type="submission" date="2021-01" db="EMBL/GenBank/DDBJ databases">
        <authorList>
            <consortium name="Aspergillus chevalieri M1 genome sequencing consortium"/>
            <person name="Kazuki M."/>
            <person name="Futagami T."/>
        </authorList>
    </citation>
    <scope>NUCLEOTIDE SEQUENCE</scope>
    <source>
        <strain evidence="10">M1</strain>
    </source>
</reference>
<dbReference type="EMBL" id="AP024420">
    <property type="protein sequence ID" value="BCR89157.1"/>
    <property type="molecule type" value="Genomic_DNA"/>
</dbReference>
<evidence type="ECO:0000256" key="2">
    <source>
        <dbReference type="ARBA" id="ARBA00008335"/>
    </source>
</evidence>